<dbReference type="GO" id="GO:0055085">
    <property type="term" value="P:transmembrane transport"/>
    <property type="evidence" value="ECO:0007669"/>
    <property type="project" value="InterPro"/>
</dbReference>
<dbReference type="InterPro" id="IPR043429">
    <property type="entry name" value="ArtM/GltK/GlnP/TcyL/YhdX-like"/>
</dbReference>
<dbReference type="Proteomes" id="UP000019141">
    <property type="component" value="Unassembled WGS sequence"/>
</dbReference>
<evidence type="ECO:0000256" key="4">
    <source>
        <dbReference type="ARBA" id="ARBA00022970"/>
    </source>
</evidence>
<protein>
    <recommendedName>
        <fullName evidence="8">ABC transmembrane type-1 domain-containing protein</fullName>
    </recommendedName>
</protein>
<proteinExistence type="inferred from homology"/>
<keyword evidence="6 7" id="KW-0472">Membrane</keyword>
<feature type="transmembrane region" description="Helical" evidence="7">
    <location>
        <begin position="131"/>
        <end position="148"/>
    </location>
</feature>
<accession>W4LDI8</accession>
<dbReference type="GO" id="GO:0006865">
    <property type="term" value="P:amino acid transport"/>
    <property type="evidence" value="ECO:0007669"/>
    <property type="project" value="UniProtKB-KW"/>
</dbReference>
<dbReference type="SUPFAM" id="SSF161098">
    <property type="entry name" value="MetI-like"/>
    <property type="match status" value="1"/>
</dbReference>
<comment type="similarity">
    <text evidence="2">Belongs to the binding-protein-dependent transport system permease family. HisMQ subfamily.</text>
</comment>
<keyword evidence="4" id="KW-0029">Amino-acid transport</keyword>
<dbReference type="GO" id="GO:0005886">
    <property type="term" value="C:plasma membrane"/>
    <property type="evidence" value="ECO:0007669"/>
    <property type="project" value="UniProtKB-SubCell"/>
</dbReference>
<sequence length="174" mass="18715">MAVLGTPAGAPLLEMPKLKGLRFEGGLRMIPEFTALAVSIVVFGSAYIGEIVRGGFNAVDRGPLEGAKALGLKPWMVMINVHIPLAFRAIVPPLGNMYVWLMKATTLGIAIGFSDLFMIVSTSINQSGQTIELLALMMVGFFIINYTISSLMNVLNRAIALKGYEVQRVTGAEL</sequence>
<keyword evidence="7" id="KW-0813">Transport</keyword>
<evidence type="ECO:0000256" key="2">
    <source>
        <dbReference type="ARBA" id="ARBA00010072"/>
    </source>
</evidence>
<dbReference type="PANTHER" id="PTHR30614">
    <property type="entry name" value="MEMBRANE COMPONENT OF AMINO ACID ABC TRANSPORTER"/>
    <property type="match status" value="1"/>
</dbReference>
<feature type="domain" description="ABC transmembrane type-1" evidence="8">
    <location>
        <begin position="1"/>
        <end position="152"/>
    </location>
</feature>
<dbReference type="HOGENOM" id="CLU_019602_8_1_7"/>
<organism evidence="9 10">
    <name type="scientific">Entotheonella factor</name>
    <dbReference type="NCBI Taxonomy" id="1429438"/>
    <lineage>
        <taxon>Bacteria</taxon>
        <taxon>Pseudomonadati</taxon>
        <taxon>Nitrospinota/Tectimicrobiota group</taxon>
        <taxon>Candidatus Tectimicrobiota</taxon>
        <taxon>Candidatus Entotheonellia</taxon>
        <taxon>Candidatus Entotheonellales</taxon>
        <taxon>Candidatus Entotheonellaceae</taxon>
        <taxon>Candidatus Entotheonella</taxon>
    </lineage>
</organism>
<evidence type="ECO:0000259" key="8">
    <source>
        <dbReference type="PROSITE" id="PS50928"/>
    </source>
</evidence>
<evidence type="ECO:0000256" key="7">
    <source>
        <dbReference type="RuleBase" id="RU363032"/>
    </source>
</evidence>
<evidence type="ECO:0000256" key="5">
    <source>
        <dbReference type="ARBA" id="ARBA00022989"/>
    </source>
</evidence>
<feature type="transmembrane region" description="Helical" evidence="7">
    <location>
        <begin position="29"/>
        <end position="49"/>
    </location>
</feature>
<dbReference type="PROSITE" id="PS50928">
    <property type="entry name" value="ABC_TM1"/>
    <property type="match status" value="1"/>
</dbReference>
<feature type="transmembrane region" description="Helical" evidence="7">
    <location>
        <begin position="97"/>
        <end position="119"/>
    </location>
</feature>
<comment type="caution">
    <text evidence="9">The sequence shown here is derived from an EMBL/GenBank/DDBJ whole genome shotgun (WGS) entry which is preliminary data.</text>
</comment>
<evidence type="ECO:0000313" key="9">
    <source>
        <dbReference type="EMBL" id="ETW95361.1"/>
    </source>
</evidence>
<dbReference type="InterPro" id="IPR035906">
    <property type="entry name" value="MetI-like_sf"/>
</dbReference>
<dbReference type="Pfam" id="PF00528">
    <property type="entry name" value="BPD_transp_1"/>
    <property type="match status" value="1"/>
</dbReference>
<keyword evidence="10" id="KW-1185">Reference proteome</keyword>
<evidence type="ECO:0000256" key="6">
    <source>
        <dbReference type="ARBA" id="ARBA00023136"/>
    </source>
</evidence>
<evidence type="ECO:0000313" key="10">
    <source>
        <dbReference type="Proteomes" id="UP000019141"/>
    </source>
</evidence>
<name>W4LDI8_ENTF1</name>
<evidence type="ECO:0000256" key="1">
    <source>
        <dbReference type="ARBA" id="ARBA00004651"/>
    </source>
</evidence>
<comment type="subcellular location">
    <subcellularLocation>
        <location evidence="1 7">Cell membrane</location>
        <topology evidence="1 7">Multi-pass membrane protein</topology>
    </subcellularLocation>
</comment>
<dbReference type="PANTHER" id="PTHR30614:SF37">
    <property type="entry name" value="AMINO-ACID ABC TRANSPORTER PERMEASE PROTEIN YHDX-RELATED"/>
    <property type="match status" value="1"/>
</dbReference>
<dbReference type="AlphaFoldDB" id="W4LDI8"/>
<keyword evidence="3 7" id="KW-0812">Transmembrane</keyword>
<reference evidence="9 10" key="1">
    <citation type="journal article" date="2014" name="Nature">
        <title>An environmental bacterial taxon with a large and distinct metabolic repertoire.</title>
        <authorList>
            <person name="Wilson M.C."/>
            <person name="Mori T."/>
            <person name="Ruckert C."/>
            <person name="Uria A.R."/>
            <person name="Helf M.J."/>
            <person name="Takada K."/>
            <person name="Gernert C."/>
            <person name="Steffens U.A."/>
            <person name="Heycke N."/>
            <person name="Schmitt S."/>
            <person name="Rinke C."/>
            <person name="Helfrich E.J."/>
            <person name="Brachmann A.O."/>
            <person name="Gurgui C."/>
            <person name="Wakimoto T."/>
            <person name="Kracht M."/>
            <person name="Crusemann M."/>
            <person name="Hentschel U."/>
            <person name="Abe I."/>
            <person name="Matsunaga S."/>
            <person name="Kalinowski J."/>
            <person name="Takeyama H."/>
            <person name="Piel J."/>
        </authorList>
    </citation>
    <scope>NUCLEOTIDE SEQUENCE [LARGE SCALE GENOMIC DNA]</scope>
    <source>
        <strain evidence="10">TSY1</strain>
    </source>
</reference>
<keyword evidence="5 7" id="KW-1133">Transmembrane helix</keyword>
<dbReference type="InterPro" id="IPR000515">
    <property type="entry name" value="MetI-like"/>
</dbReference>
<dbReference type="CDD" id="cd06261">
    <property type="entry name" value="TM_PBP2"/>
    <property type="match status" value="1"/>
</dbReference>
<dbReference type="EMBL" id="AZHW01000926">
    <property type="protein sequence ID" value="ETW95361.1"/>
    <property type="molecule type" value="Genomic_DNA"/>
</dbReference>
<evidence type="ECO:0000256" key="3">
    <source>
        <dbReference type="ARBA" id="ARBA00022692"/>
    </source>
</evidence>
<gene>
    <name evidence="9" type="ORF">ETSY1_30935</name>
</gene>
<dbReference type="Gene3D" id="1.10.3720.10">
    <property type="entry name" value="MetI-like"/>
    <property type="match status" value="1"/>
</dbReference>